<dbReference type="Pfam" id="PF09280">
    <property type="entry name" value="XPC-binding"/>
    <property type="match status" value="1"/>
</dbReference>
<dbReference type="Gene3D" id="3.10.20.90">
    <property type="entry name" value="Phosphatidylinositol 3-kinase Catalytic Subunit, Chain A, domain 1"/>
    <property type="match status" value="1"/>
</dbReference>
<dbReference type="PROSITE" id="PS50053">
    <property type="entry name" value="UBIQUITIN_2"/>
    <property type="match status" value="1"/>
</dbReference>
<dbReference type="PRINTS" id="PR01839">
    <property type="entry name" value="RAD23PROTEIN"/>
</dbReference>
<dbReference type="SMART" id="SM00727">
    <property type="entry name" value="STI1"/>
    <property type="match status" value="1"/>
</dbReference>
<feature type="domain" description="UBA" evidence="7">
    <location>
        <begin position="112"/>
        <end position="152"/>
    </location>
</feature>
<dbReference type="InterPro" id="IPR015360">
    <property type="entry name" value="XPC-bd"/>
</dbReference>
<keyword evidence="10" id="KW-1185">Reference proteome</keyword>
<dbReference type="GO" id="GO:0005829">
    <property type="term" value="C:cytosol"/>
    <property type="evidence" value="ECO:0007669"/>
    <property type="project" value="TreeGrafter"/>
</dbReference>
<dbReference type="GO" id="GO:0006289">
    <property type="term" value="P:nucleotide-excision repair"/>
    <property type="evidence" value="ECO:0007669"/>
    <property type="project" value="UniProtKB-UniRule"/>
</dbReference>
<feature type="domain" description="Ubiquitin-like" evidence="8">
    <location>
        <begin position="1"/>
        <end position="76"/>
    </location>
</feature>
<dbReference type="PANTHER" id="PTHR10621:SF0">
    <property type="entry name" value="UV EXCISION REPAIR PROTEIN RAD23"/>
    <property type="match status" value="1"/>
</dbReference>
<dbReference type="SUPFAM" id="SSF54236">
    <property type="entry name" value="Ubiquitin-like"/>
    <property type="match status" value="1"/>
</dbReference>
<dbReference type="SMART" id="SM00213">
    <property type="entry name" value="UBQ"/>
    <property type="match status" value="1"/>
</dbReference>
<comment type="caution">
    <text evidence="9">The sequence shown here is derived from an EMBL/GenBank/DDBJ whole genome shotgun (WGS) entry which is preliminary data.</text>
</comment>
<comment type="function">
    <text evidence="5">Multiubiquitin chain receptor involved in modulation of proteasomal degradation. Involved in nucleotide excision repair.</text>
</comment>
<evidence type="ECO:0000313" key="9">
    <source>
        <dbReference type="EMBL" id="KAJ7703274.1"/>
    </source>
</evidence>
<keyword evidence="2 5" id="KW-0227">DNA damage</keyword>
<dbReference type="Gene3D" id="1.10.8.10">
    <property type="entry name" value="DNA helicase RuvA subunit, C-terminal domain"/>
    <property type="match status" value="2"/>
</dbReference>
<dbReference type="Gene3D" id="1.10.10.540">
    <property type="entry name" value="XPC-binding domain"/>
    <property type="match status" value="1"/>
</dbReference>
<evidence type="ECO:0000256" key="1">
    <source>
        <dbReference type="ARBA" id="ARBA00022737"/>
    </source>
</evidence>
<dbReference type="InterPro" id="IPR000626">
    <property type="entry name" value="Ubiquitin-like_dom"/>
</dbReference>
<feature type="region of interest" description="Disordered" evidence="6">
    <location>
        <begin position="75"/>
        <end position="101"/>
    </location>
</feature>
<dbReference type="SMART" id="SM00165">
    <property type="entry name" value="UBA"/>
    <property type="match status" value="2"/>
</dbReference>
<dbReference type="Pfam" id="PF00627">
    <property type="entry name" value="UBA"/>
    <property type="match status" value="2"/>
</dbReference>
<evidence type="ECO:0000256" key="3">
    <source>
        <dbReference type="ARBA" id="ARBA00023204"/>
    </source>
</evidence>
<dbReference type="InterPro" id="IPR029071">
    <property type="entry name" value="Ubiquitin-like_domsf"/>
</dbReference>
<keyword evidence="3 5" id="KW-0234">DNA repair</keyword>
<evidence type="ECO:0000313" key="10">
    <source>
        <dbReference type="Proteomes" id="UP001221757"/>
    </source>
</evidence>
<keyword evidence="4 5" id="KW-0539">Nucleus</keyword>
<dbReference type="PANTHER" id="PTHR10621">
    <property type="entry name" value="UV EXCISION REPAIR PROTEIN RAD23"/>
    <property type="match status" value="1"/>
</dbReference>
<proteinExistence type="inferred from homology"/>
<accession>A0AAD7E0L8</accession>
<evidence type="ECO:0000256" key="6">
    <source>
        <dbReference type="SAM" id="MobiDB-lite"/>
    </source>
</evidence>
<name>A0AAD7E0L8_MYCRO</name>
<evidence type="ECO:0000259" key="8">
    <source>
        <dbReference type="PROSITE" id="PS50053"/>
    </source>
</evidence>
<dbReference type="InterPro" id="IPR015940">
    <property type="entry name" value="UBA"/>
</dbReference>
<dbReference type="AlphaFoldDB" id="A0AAD7E0L8"/>
<dbReference type="SUPFAM" id="SSF101238">
    <property type="entry name" value="XPC-binding domain"/>
    <property type="match status" value="1"/>
</dbReference>
<evidence type="ECO:0000256" key="4">
    <source>
        <dbReference type="ARBA" id="ARBA00023242"/>
    </source>
</evidence>
<dbReference type="GO" id="GO:0031593">
    <property type="term" value="F:polyubiquitin modification-dependent protein binding"/>
    <property type="evidence" value="ECO:0007669"/>
    <property type="project" value="UniProtKB-UniRule"/>
</dbReference>
<dbReference type="GO" id="GO:0043130">
    <property type="term" value="F:ubiquitin binding"/>
    <property type="evidence" value="ECO:0007669"/>
    <property type="project" value="UniProtKB-UniRule"/>
</dbReference>
<dbReference type="EMBL" id="JARKIE010000013">
    <property type="protein sequence ID" value="KAJ7703274.1"/>
    <property type="molecule type" value="Genomic_DNA"/>
</dbReference>
<protein>
    <recommendedName>
        <fullName evidence="5">UV excision repair protein RAD23</fullName>
    </recommendedName>
</protein>
<dbReference type="GO" id="GO:0043161">
    <property type="term" value="P:proteasome-mediated ubiquitin-dependent protein catabolic process"/>
    <property type="evidence" value="ECO:0007669"/>
    <property type="project" value="UniProtKB-UniRule"/>
</dbReference>
<sequence length="352" mass="37397">MKVTVKTTQQKVFQIDAEPADTVAILKEKIKDAQGHPTAIQKIIYSGKVLADDKTIESCGIKEKDFLVLMVSKPKPTPSPMPAASSSVAADPQPAPAAAPAPAATASFLSGEALQSTIANMMEMGFTREEVTRAMRASYNNPDRAAEYLMTGIPAHLEAEASGAPAGPPAGLVPPRPRLLLPRPVLPPLRQHPRLPPPHPPLAQQQQQQQQQAGAGAGAAGGAPGAHLDLAALQNNPQIQQLRELMVQNPALIQPLIQQLGAQNPALMQMIEQNPAAVARLFGVDGADFEEGEDGPVPPGAHVVSVTEEERAAIQRLEALGFPRQAVLEAYFACDKNEELAANYLFESAFED</sequence>
<evidence type="ECO:0000259" key="7">
    <source>
        <dbReference type="PROSITE" id="PS50030"/>
    </source>
</evidence>
<feature type="region of interest" description="Disordered" evidence="6">
    <location>
        <begin position="160"/>
        <end position="223"/>
    </location>
</feature>
<evidence type="ECO:0000256" key="2">
    <source>
        <dbReference type="ARBA" id="ARBA00022763"/>
    </source>
</evidence>
<feature type="compositionally biased region" description="Low complexity" evidence="6">
    <location>
        <begin position="202"/>
        <end position="214"/>
    </location>
</feature>
<feature type="domain" description="UBA" evidence="7">
    <location>
        <begin position="307"/>
        <end position="348"/>
    </location>
</feature>
<gene>
    <name evidence="9" type="ORF">B0H17DRAFT_1194472</name>
</gene>
<dbReference type="GO" id="GO:0070628">
    <property type="term" value="F:proteasome binding"/>
    <property type="evidence" value="ECO:0007669"/>
    <property type="project" value="TreeGrafter"/>
</dbReference>
<comment type="subcellular location">
    <subcellularLocation>
        <location evidence="5">Nucleus</location>
    </subcellularLocation>
    <subcellularLocation>
        <location evidence="5">Cytoplasm</location>
    </subcellularLocation>
</comment>
<dbReference type="GO" id="GO:0003684">
    <property type="term" value="F:damaged DNA binding"/>
    <property type="evidence" value="ECO:0007669"/>
    <property type="project" value="UniProtKB-UniRule"/>
</dbReference>
<dbReference type="FunFam" id="1.10.8.10:FF:000002">
    <property type="entry name" value="UV excision repair protein RAD23 homolog"/>
    <property type="match status" value="1"/>
</dbReference>
<dbReference type="InterPro" id="IPR006636">
    <property type="entry name" value="STI1_HS-bd"/>
</dbReference>
<dbReference type="InterPro" id="IPR004806">
    <property type="entry name" value="Rad23"/>
</dbReference>
<dbReference type="InterPro" id="IPR009060">
    <property type="entry name" value="UBA-like_sf"/>
</dbReference>
<dbReference type="FunFam" id="3.10.20.90:FF:000254">
    <property type="entry name" value="UV excision repair protein Rad23"/>
    <property type="match status" value="1"/>
</dbReference>
<dbReference type="GO" id="GO:0005654">
    <property type="term" value="C:nucleoplasm"/>
    <property type="evidence" value="ECO:0007669"/>
    <property type="project" value="TreeGrafter"/>
</dbReference>
<keyword evidence="1" id="KW-0677">Repeat</keyword>
<evidence type="ECO:0000256" key="5">
    <source>
        <dbReference type="RuleBase" id="RU367049"/>
    </source>
</evidence>
<dbReference type="FunFam" id="1.10.8.10:FF:000003">
    <property type="entry name" value="UV excision repair protein RAD23 homolog"/>
    <property type="match status" value="1"/>
</dbReference>
<reference evidence="9" key="1">
    <citation type="submission" date="2023-03" db="EMBL/GenBank/DDBJ databases">
        <title>Massive genome expansion in bonnet fungi (Mycena s.s.) driven by repeated elements and novel gene families across ecological guilds.</title>
        <authorList>
            <consortium name="Lawrence Berkeley National Laboratory"/>
            <person name="Harder C.B."/>
            <person name="Miyauchi S."/>
            <person name="Viragh M."/>
            <person name="Kuo A."/>
            <person name="Thoen E."/>
            <person name="Andreopoulos B."/>
            <person name="Lu D."/>
            <person name="Skrede I."/>
            <person name="Drula E."/>
            <person name="Henrissat B."/>
            <person name="Morin E."/>
            <person name="Kohler A."/>
            <person name="Barry K."/>
            <person name="LaButti K."/>
            <person name="Morin E."/>
            <person name="Salamov A."/>
            <person name="Lipzen A."/>
            <person name="Mereny Z."/>
            <person name="Hegedus B."/>
            <person name="Baldrian P."/>
            <person name="Stursova M."/>
            <person name="Weitz H."/>
            <person name="Taylor A."/>
            <person name="Grigoriev I.V."/>
            <person name="Nagy L.G."/>
            <person name="Martin F."/>
            <person name="Kauserud H."/>
        </authorList>
    </citation>
    <scope>NUCLEOTIDE SEQUENCE</scope>
    <source>
        <strain evidence="9">CBHHK067</strain>
    </source>
</reference>
<dbReference type="CDD" id="cd14281">
    <property type="entry name" value="UBA2_Rad23_like"/>
    <property type="match status" value="1"/>
</dbReference>
<dbReference type="CDD" id="cd01805">
    <property type="entry name" value="Ubl_Rad23"/>
    <property type="match status" value="1"/>
</dbReference>
<dbReference type="PROSITE" id="PS50030">
    <property type="entry name" value="UBA"/>
    <property type="match status" value="2"/>
</dbReference>
<keyword evidence="5" id="KW-0963">Cytoplasm</keyword>
<dbReference type="InterPro" id="IPR036353">
    <property type="entry name" value="XPC-bd_sf"/>
</dbReference>
<dbReference type="Pfam" id="PF00240">
    <property type="entry name" value="ubiquitin"/>
    <property type="match status" value="1"/>
</dbReference>
<feature type="compositionally biased region" description="Pro residues" evidence="6">
    <location>
        <begin position="166"/>
        <end position="177"/>
    </location>
</feature>
<dbReference type="SUPFAM" id="SSF46934">
    <property type="entry name" value="UBA-like"/>
    <property type="match status" value="2"/>
</dbReference>
<comment type="similarity">
    <text evidence="5">Belongs to the RAD23 family.</text>
</comment>
<organism evidence="9 10">
    <name type="scientific">Mycena rosella</name>
    <name type="common">Pink bonnet</name>
    <name type="synonym">Agaricus rosellus</name>
    <dbReference type="NCBI Taxonomy" id="1033263"/>
    <lineage>
        <taxon>Eukaryota</taxon>
        <taxon>Fungi</taxon>
        <taxon>Dikarya</taxon>
        <taxon>Basidiomycota</taxon>
        <taxon>Agaricomycotina</taxon>
        <taxon>Agaricomycetes</taxon>
        <taxon>Agaricomycetidae</taxon>
        <taxon>Agaricales</taxon>
        <taxon>Marasmiineae</taxon>
        <taxon>Mycenaceae</taxon>
        <taxon>Mycena</taxon>
    </lineage>
</organism>
<feature type="compositionally biased region" description="Low complexity" evidence="6">
    <location>
        <begin position="82"/>
        <end position="92"/>
    </location>
</feature>
<dbReference type="Proteomes" id="UP001221757">
    <property type="component" value="Unassembled WGS sequence"/>
</dbReference>